<evidence type="ECO:0000313" key="1">
    <source>
        <dbReference type="EMBL" id="CAB5005600.1"/>
    </source>
</evidence>
<gene>
    <name evidence="1" type="ORF">UFOPK4087_00174</name>
</gene>
<proteinExistence type="predicted"/>
<organism evidence="1">
    <name type="scientific">freshwater metagenome</name>
    <dbReference type="NCBI Taxonomy" id="449393"/>
    <lineage>
        <taxon>unclassified sequences</taxon>
        <taxon>metagenomes</taxon>
        <taxon>ecological metagenomes</taxon>
    </lineage>
</organism>
<dbReference type="AlphaFoldDB" id="A0A6J7PJ25"/>
<sequence>MDDHTYLIALNAGASWGEAANALLNKINSKYLILMDPSTRFTGDAIAPVIAELEKGEYAAVGWRGGLINIDDEWRSVDDKGDGEVDVLFSYFMGLNRAYVLEAGGFNARAVYYRNADIEFSLKLRHAGGRLLQMALPLEQGRHHGYHDADPEYREVQSKKNYDRILERFRGKSAILSPRR</sequence>
<dbReference type="EMBL" id="CAFBPH010000017">
    <property type="protein sequence ID" value="CAB5005600.1"/>
    <property type="molecule type" value="Genomic_DNA"/>
</dbReference>
<accession>A0A6J7PJ25</accession>
<reference evidence="1" key="1">
    <citation type="submission" date="2020-05" db="EMBL/GenBank/DDBJ databases">
        <authorList>
            <person name="Chiriac C."/>
            <person name="Salcher M."/>
            <person name="Ghai R."/>
            <person name="Kavagutti S V."/>
        </authorList>
    </citation>
    <scope>NUCLEOTIDE SEQUENCE</scope>
</reference>
<name>A0A6J7PJ25_9ZZZZ</name>
<dbReference type="Gene3D" id="3.90.550.10">
    <property type="entry name" value="Spore Coat Polysaccharide Biosynthesis Protein SpsA, Chain A"/>
    <property type="match status" value="1"/>
</dbReference>
<dbReference type="SUPFAM" id="SSF53448">
    <property type="entry name" value="Nucleotide-diphospho-sugar transferases"/>
    <property type="match status" value="1"/>
</dbReference>
<protein>
    <submittedName>
        <fullName evidence="1">Unannotated protein</fullName>
    </submittedName>
</protein>
<dbReference type="InterPro" id="IPR029044">
    <property type="entry name" value="Nucleotide-diphossugar_trans"/>
</dbReference>